<dbReference type="VEuPathDB" id="FungiDB:H310_01750"/>
<evidence type="ECO:0000313" key="3">
    <source>
        <dbReference type="EMBL" id="ETW07113.1"/>
    </source>
</evidence>
<dbReference type="SUPFAM" id="SSF52499">
    <property type="entry name" value="Isochorismatase-like hydrolases"/>
    <property type="match status" value="1"/>
</dbReference>
<accession>A0A024UNA8</accession>
<reference evidence="3" key="1">
    <citation type="submission" date="2013-12" db="EMBL/GenBank/DDBJ databases">
        <title>The Genome Sequence of Aphanomyces invadans NJM9701.</title>
        <authorList>
            <consortium name="The Broad Institute Genomics Platform"/>
            <person name="Russ C."/>
            <person name="Tyler B."/>
            <person name="van West P."/>
            <person name="Dieguez-Uribeondo J."/>
            <person name="Young S.K."/>
            <person name="Zeng Q."/>
            <person name="Gargeya S."/>
            <person name="Fitzgerald M."/>
            <person name="Abouelleil A."/>
            <person name="Alvarado L."/>
            <person name="Chapman S.B."/>
            <person name="Gainer-Dewar J."/>
            <person name="Goldberg J."/>
            <person name="Griggs A."/>
            <person name="Gujja S."/>
            <person name="Hansen M."/>
            <person name="Howarth C."/>
            <person name="Imamovic A."/>
            <person name="Ireland A."/>
            <person name="Larimer J."/>
            <person name="McCowan C."/>
            <person name="Murphy C."/>
            <person name="Pearson M."/>
            <person name="Poon T.W."/>
            <person name="Priest M."/>
            <person name="Roberts A."/>
            <person name="Saif S."/>
            <person name="Shea T."/>
            <person name="Sykes S."/>
            <person name="Wortman J."/>
            <person name="Nusbaum C."/>
            <person name="Birren B."/>
        </authorList>
    </citation>
    <scope>NUCLEOTIDE SEQUENCE [LARGE SCALE GENOMIC DNA]</scope>
    <source>
        <strain evidence="3">NJM9701</strain>
    </source>
</reference>
<gene>
    <name evidence="3" type="ORF">H310_01750</name>
</gene>
<protein>
    <recommendedName>
        <fullName evidence="2">Isochorismatase-like domain-containing protein</fullName>
    </recommendedName>
</protein>
<comment type="similarity">
    <text evidence="1">Belongs to the isochorismatase family.</text>
</comment>
<dbReference type="OrthoDB" id="269496at2759"/>
<dbReference type="eggNOG" id="KOG4044">
    <property type="taxonomic scope" value="Eukaryota"/>
</dbReference>
<dbReference type="Pfam" id="PF00857">
    <property type="entry name" value="Isochorismatase"/>
    <property type="match status" value="1"/>
</dbReference>
<dbReference type="InterPro" id="IPR050993">
    <property type="entry name" value="Isochorismatase_domain"/>
</dbReference>
<dbReference type="Gene3D" id="3.40.50.850">
    <property type="entry name" value="Isochorismatase-like"/>
    <property type="match status" value="1"/>
</dbReference>
<evidence type="ECO:0000256" key="1">
    <source>
        <dbReference type="ARBA" id="ARBA00006336"/>
    </source>
</evidence>
<dbReference type="GeneID" id="20078800"/>
<dbReference type="EMBL" id="KI913954">
    <property type="protein sequence ID" value="ETW07113.1"/>
    <property type="molecule type" value="Genomic_DNA"/>
</dbReference>
<dbReference type="STRING" id="157072.A0A024UNA8"/>
<organism evidence="3">
    <name type="scientific">Aphanomyces invadans</name>
    <dbReference type="NCBI Taxonomy" id="157072"/>
    <lineage>
        <taxon>Eukaryota</taxon>
        <taxon>Sar</taxon>
        <taxon>Stramenopiles</taxon>
        <taxon>Oomycota</taxon>
        <taxon>Saprolegniomycetes</taxon>
        <taxon>Saprolegniales</taxon>
        <taxon>Verrucalvaceae</taxon>
        <taxon>Aphanomyces</taxon>
    </lineage>
</organism>
<dbReference type="PANTHER" id="PTHR14119">
    <property type="entry name" value="HYDROLASE"/>
    <property type="match status" value="1"/>
</dbReference>
<dbReference type="InterPro" id="IPR036380">
    <property type="entry name" value="Isochorismatase-like_sf"/>
</dbReference>
<evidence type="ECO:0000259" key="2">
    <source>
        <dbReference type="Pfam" id="PF00857"/>
    </source>
</evidence>
<name>A0A024UNA8_9STRA</name>
<sequence>MGASASSPAHQGFRPRVGKLAPDSTVMLVCDLQEHYRTRIYEISSVLHASNSLVQAAKRLCIPVICTTHDAANSDARTPPELHLDDGCSCHDKTVFSMLSADVRRAIDARHPKSIVLCGVEAHVCVLQTCLDLVEDGYQVHVAVDAVSSSTAFLRATALERLKQSGVFLTTVESLVFQWVPDSNHPAFDDMTELNKQHTAIPSAFH</sequence>
<dbReference type="PANTHER" id="PTHR14119:SF3">
    <property type="entry name" value="ISOCHORISMATASE DOMAIN-CONTAINING PROTEIN 2"/>
    <property type="match status" value="1"/>
</dbReference>
<proteinExistence type="inferred from homology"/>
<dbReference type="RefSeq" id="XP_008863206.1">
    <property type="nucleotide sequence ID" value="XM_008864984.1"/>
</dbReference>
<feature type="domain" description="Isochorismatase-like" evidence="2">
    <location>
        <begin position="25"/>
        <end position="173"/>
    </location>
</feature>
<dbReference type="InterPro" id="IPR000868">
    <property type="entry name" value="Isochorismatase-like_dom"/>
</dbReference>
<dbReference type="AlphaFoldDB" id="A0A024UNA8"/>